<organism evidence="1 2">
    <name type="scientific">Reticulomyxa filosa</name>
    <dbReference type="NCBI Taxonomy" id="46433"/>
    <lineage>
        <taxon>Eukaryota</taxon>
        <taxon>Sar</taxon>
        <taxon>Rhizaria</taxon>
        <taxon>Retaria</taxon>
        <taxon>Foraminifera</taxon>
        <taxon>Monothalamids</taxon>
        <taxon>Reticulomyxidae</taxon>
        <taxon>Reticulomyxa</taxon>
    </lineage>
</organism>
<proteinExistence type="predicted"/>
<keyword evidence="2" id="KW-1185">Reference proteome</keyword>
<evidence type="ECO:0000313" key="2">
    <source>
        <dbReference type="Proteomes" id="UP000023152"/>
    </source>
</evidence>
<name>X6L9B2_RETFI</name>
<evidence type="ECO:0000313" key="1">
    <source>
        <dbReference type="EMBL" id="ETN97915.1"/>
    </source>
</evidence>
<accession>X6L9B2</accession>
<gene>
    <name evidence="1" type="ORF">RFI_39611</name>
</gene>
<dbReference type="AlphaFoldDB" id="X6L9B2"/>
<comment type="caution">
    <text evidence="1">The sequence shown here is derived from an EMBL/GenBank/DDBJ whole genome shotgun (WGS) entry which is preliminary data.</text>
</comment>
<dbReference type="Proteomes" id="UP000023152">
    <property type="component" value="Unassembled WGS sequence"/>
</dbReference>
<sequence length="190" mass="22488">MYLSTIVEAVRTCGNTFKSIDESKLKLAFDLHSAHKPMPQHTKFFFQTDLNNCHAVKPLKRKKKVEHAFSYINCACNPSSFLSRHCLYYLLVSFCYTYFFLSSTRDPFFARNGGKINYYFAQSYALSFRFKILKFRNFFYDDYNLIKLSNELEENIKRNTKTTTIRTQKTKFFSQNIRGQVLNTCDQKCH</sequence>
<reference evidence="1 2" key="1">
    <citation type="journal article" date="2013" name="Curr. Biol.">
        <title>The Genome of the Foraminiferan Reticulomyxa filosa.</title>
        <authorList>
            <person name="Glockner G."/>
            <person name="Hulsmann N."/>
            <person name="Schleicher M."/>
            <person name="Noegel A.A."/>
            <person name="Eichinger L."/>
            <person name="Gallinger C."/>
            <person name="Pawlowski J."/>
            <person name="Sierra R."/>
            <person name="Euteneuer U."/>
            <person name="Pillet L."/>
            <person name="Moustafa A."/>
            <person name="Platzer M."/>
            <person name="Groth M."/>
            <person name="Szafranski K."/>
            <person name="Schliwa M."/>
        </authorList>
    </citation>
    <scope>NUCLEOTIDE SEQUENCE [LARGE SCALE GENOMIC DNA]</scope>
</reference>
<dbReference type="EMBL" id="ASPP01048214">
    <property type="protein sequence ID" value="ETN97915.1"/>
    <property type="molecule type" value="Genomic_DNA"/>
</dbReference>
<protein>
    <submittedName>
        <fullName evidence="1">Uncharacterized protein</fullName>
    </submittedName>
</protein>